<gene>
    <name evidence="11" type="ORF">SI7747_10013881</name>
</gene>
<feature type="region of interest" description="Disordered" evidence="9">
    <location>
        <begin position="1"/>
        <end position="39"/>
    </location>
</feature>
<evidence type="ECO:0000256" key="1">
    <source>
        <dbReference type="ARBA" id="ARBA00022701"/>
    </source>
</evidence>
<dbReference type="GO" id="GO:0007018">
    <property type="term" value="P:microtubule-based movement"/>
    <property type="evidence" value="ECO:0007669"/>
    <property type="project" value="InterPro"/>
</dbReference>
<dbReference type="InterPro" id="IPR019821">
    <property type="entry name" value="Kinesin_motor_CS"/>
</dbReference>
<organism evidence="11">
    <name type="scientific">Spirodela intermedia</name>
    <name type="common">Intermediate duckweed</name>
    <dbReference type="NCBI Taxonomy" id="51605"/>
    <lineage>
        <taxon>Eukaryota</taxon>
        <taxon>Viridiplantae</taxon>
        <taxon>Streptophyta</taxon>
        <taxon>Embryophyta</taxon>
        <taxon>Tracheophyta</taxon>
        <taxon>Spermatophyta</taxon>
        <taxon>Magnoliopsida</taxon>
        <taxon>Liliopsida</taxon>
        <taxon>Araceae</taxon>
        <taxon>Lemnoideae</taxon>
        <taxon>Spirodela</taxon>
    </lineage>
</organism>
<feature type="region of interest" description="Disordered" evidence="9">
    <location>
        <begin position="2719"/>
        <end position="2780"/>
    </location>
</feature>
<feature type="coiled-coil region" evidence="8">
    <location>
        <begin position="938"/>
        <end position="986"/>
    </location>
</feature>
<evidence type="ECO:0000256" key="7">
    <source>
        <dbReference type="PROSITE-ProRule" id="PRU00283"/>
    </source>
</evidence>
<feature type="region of interest" description="Disordered" evidence="9">
    <location>
        <begin position="1003"/>
        <end position="1022"/>
    </location>
</feature>
<feature type="region of interest" description="Disordered" evidence="9">
    <location>
        <begin position="179"/>
        <end position="213"/>
    </location>
</feature>
<dbReference type="PROSITE" id="PS50067">
    <property type="entry name" value="KINESIN_MOTOR_2"/>
    <property type="match status" value="1"/>
</dbReference>
<feature type="binding site" evidence="7">
    <location>
        <begin position="337"/>
        <end position="344"/>
    </location>
    <ligand>
        <name>ATP</name>
        <dbReference type="ChEBI" id="CHEBI:30616"/>
    </ligand>
</feature>
<accession>A0A7I8JBA7</accession>
<feature type="compositionally biased region" description="Polar residues" evidence="9">
    <location>
        <begin position="29"/>
        <end position="39"/>
    </location>
</feature>
<feature type="compositionally biased region" description="Polar residues" evidence="9">
    <location>
        <begin position="179"/>
        <end position="196"/>
    </location>
</feature>
<evidence type="ECO:0000256" key="6">
    <source>
        <dbReference type="ARBA" id="ARBA00034488"/>
    </source>
</evidence>
<dbReference type="SUPFAM" id="SSF52540">
    <property type="entry name" value="P-loop containing nucleoside triphosphate hydrolases"/>
    <property type="match status" value="1"/>
</dbReference>
<feature type="coiled-coil region" evidence="8">
    <location>
        <begin position="1614"/>
        <end position="1641"/>
    </location>
</feature>
<dbReference type="Gene3D" id="3.40.850.10">
    <property type="entry name" value="Kinesin motor domain"/>
    <property type="match status" value="1"/>
</dbReference>
<dbReference type="InterPro" id="IPR036961">
    <property type="entry name" value="Kinesin_motor_dom_sf"/>
</dbReference>
<dbReference type="EMBL" id="LR743597">
    <property type="protein sequence ID" value="CAA2628234.1"/>
    <property type="molecule type" value="Genomic_DNA"/>
</dbReference>
<evidence type="ECO:0000256" key="8">
    <source>
        <dbReference type="SAM" id="Coils"/>
    </source>
</evidence>
<dbReference type="FunFam" id="3.40.850.10:FF:000033">
    <property type="entry name" value="Kinesin-like protein KIN-12E"/>
    <property type="match status" value="1"/>
</dbReference>
<dbReference type="GO" id="GO:0008017">
    <property type="term" value="F:microtubule binding"/>
    <property type="evidence" value="ECO:0007669"/>
    <property type="project" value="InterPro"/>
</dbReference>
<evidence type="ECO:0000313" key="11">
    <source>
        <dbReference type="EMBL" id="CAA2628234.1"/>
    </source>
</evidence>
<reference evidence="11 12" key="1">
    <citation type="submission" date="2019-12" db="EMBL/GenBank/DDBJ databases">
        <authorList>
            <person name="Scholz U."/>
            <person name="Mascher M."/>
            <person name="Fiebig A."/>
        </authorList>
    </citation>
    <scope>NUCLEOTIDE SEQUENCE</scope>
</reference>
<feature type="coiled-coil region" evidence="8">
    <location>
        <begin position="2151"/>
        <end position="2185"/>
    </location>
</feature>
<feature type="coiled-coil region" evidence="8">
    <location>
        <begin position="765"/>
        <end position="792"/>
    </location>
</feature>
<feature type="coiled-coil region" evidence="8">
    <location>
        <begin position="656"/>
        <end position="683"/>
    </location>
</feature>
<feature type="coiled-coil region" evidence="8">
    <location>
        <begin position="559"/>
        <end position="586"/>
    </location>
</feature>
<dbReference type="PANTHER" id="PTHR37739">
    <property type="entry name" value="KINESIN-LIKE PROTEIN KIN-12D"/>
    <property type="match status" value="1"/>
</dbReference>
<feature type="compositionally biased region" description="Low complexity" evidence="9">
    <location>
        <begin position="2507"/>
        <end position="2520"/>
    </location>
</feature>
<feature type="domain" description="Kinesin motor" evidence="10">
    <location>
        <begin position="256"/>
        <end position="592"/>
    </location>
</feature>
<keyword evidence="12" id="KW-1185">Reference proteome</keyword>
<feature type="region of interest" description="Disordered" evidence="9">
    <location>
        <begin position="2613"/>
        <end position="2633"/>
    </location>
</feature>
<evidence type="ECO:0000256" key="4">
    <source>
        <dbReference type="ARBA" id="ARBA00023054"/>
    </source>
</evidence>
<keyword evidence="2 7" id="KW-0547">Nucleotide-binding</keyword>
<feature type="region of interest" description="Disordered" evidence="9">
    <location>
        <begin position="139"/>
        <end position="164"/>
    </location>
</feature>
<dbReference type="GO" id="GO:0005874">
    <property type="term" value="C:microtubule"/>
    <property type="evidence" value="ECO:0007669"/>
    <property type="project" value="UniProtKB-KW"/>
</dbReference>
<dbReference type="GO" id="GO:0003777">
    <property type="term" value="F:microtubule motor activity"/>
    <property type="evidence" value="ECO:0007669"/>
    <property type="project" value="InterPro"/>
</dbReference>
<sequence length="3042" mass="344398">MLRDLKFFRRNSGKTTPADGNDENVAPTDGSTVHPGTSFSRVPFNAIQEALANHTPDPDQETTHKRKIEKTPSKACNIGSHAPASKGNHVVSHDASYLRTPEKPPVAVTPAGTARNRFGWAMKNDNGTTVSKAIEDSGHPFTVTSQLPPSDRGTSTGVGGGPGFTTPRMFKTMGRTSSLHSECSSTQGTPTKSVTKPLNPGMGGSRPSSSVSNRAANSALCSKQTPMLSFASSTVNTVEVPHFELKEDPSFWMDHNVQVVIRVRPLNSMERGLHGYGRCLKQDNSQCIGWIGQPDSRFTFDHVACETINQETFFRVVGLPMVENCMSGYNSCIFAYGQTGSGKTYTMLGEINELDLSPSSERGMTPRIFEFLFARIKAEEESRRDEKLRYNCKCSFLEIYNEQITDLLDPSSSNLLLREDVNKGIYVENLSEFEVETVSDILKLLIQGSANRKIAATNMNRESSRSHSVFTCVIESRWEKDSTTNLRFARLNLVDLAGSERQKTSGAEGERLKEAASINKSLSTLGHVIMVLVDVARGKQRHVPYRDSRLTFLLQAVVNEDASGDVIALQHQIQLLKEELSVLKRQNVSRSLSFRSAIFHDPIGEQWDVPKTRTLTEGSRGSGTDVHVCEDSKNIRVSTKQLKSVEMLLAGALRREKVADTTIKQLEAEIEQLNRLVRQREEDTQCTKMMLKFREDKIHRMESLVDGLMPSEKYLVDEKSSLAEEIQLLQSRVDRHPEVTRFALENIRLLDQLRRFQDFYEEGERELLLGEVAELRNQLVRLLEERSNADEGKNLAAENQPVQIGSTVSTTEDDALRTELTRTCQELEDCRNRLKCCLESNAKLTMEIGSLQTQLDCLNAVCTTNAEPDDMELCSEFSSMENHVNEKEVEGVNIIPANQSEQIVHLQLELDILKTIFEEERGSRAKLEERGSSEKNKLLMAEERVMEISKHYENAKNELRDARSIIDALESQQLLLITELDELRETHKPNIEVEREHHPEILNAGEKLGPGNEYDEKKTSEPHNLLQPLKRSRNESWEKIKRKQETLKKGSFEEEMDEVCRQAEAETAEVIVCLQDEIASLREEVENSSRNEAFARQCLAELETEMKDVQERFLLVTQDNERFNELIELKDDQVRTLSEEWERVIHDACNDVYSMIDSFPPGAWLGEQVGRIKKAISDRDALIEELQNCVDDAEKVRGEMEWKLRSLRGATLAITEAQQQENSEREREMHQLTSELSEKSSTISRLQNIIQSGEQNMRKSEILASVAFKTVGRISEINSIYLEALEEKEFQVNYSDVMHLLKDAMLQDQFSLNASLVMEIQVLQSQLAEYEDRISILGSVDDLQKTREKLSEFTVGISTLHSFVNPFIELVEEPGKEHTGADHSNSVSGNEIKVERTFCTAARCHDFQGIADGNKVPPCNTIYDPCNWSQEQSGCRITEGGDDRGSTMILFQKELESALHKLKAVQDQIFKLVDEKEETKRSEIRSRKMMEDVVAQLMGMEKHIISKEKELEWALLQLDEKMKTVVEKASQSLCLLNETKPGEEPELDLEVRDADMIATQKAIEASTILSKFEEAQEAMREADIMVNALLVANESARLEAEKCQKVEISLTCERDCLKRKVQELQTSLNMKNEEHASTERRLDSYITDLTESSNLVLALEAAIEEVKNTFGDELKSTIHDVHWFKSQFLLLANLARKCLEDIWSEIIKKDCAVSVLNLCHLGIMLEVITGLNAENGFLHCGMLESNAVMADLREHNVRANKELEMCSILKGKLLADISNSFTCITRKESDTERLKTKLNSLERKLMDVQFQEESMLARSNFMGNELAVLIKEFDTNESRSLEELYSKDLEACIFESVLKQRIEDSELKSARIVNLERERCSLIKIIGRMREEMLLLVINEEIGRRLLLEIEADNGILEREVRVARSQLEVASQESDTILNQLRERDGMIEAMRVTIETLERDFQQAVLLEMDLKDQIGRLQRNLEEKIIEATDSEQSHEIILKELSSKNLEIQILNEKMDAMTSENCTLKEQLAETEDRFSTQLYLLQNEKDRILENLNETNLLSPSRNLSVVSRELDSGYNDQETCSKRGTALNIDDESLINETMHSTQMEEALALISSSQKKCSKGMNSVGRILNELFHTLEGNNFTLMDRMLRDFREHEENVSNLLEKLEFLEASVEETLSENFSLQSELHQKDEIRNDETEDMEAFLQSLRDELASKSDELHEVVCHNQMLAAEISEKVGIVEVLELNLSRERESRKLLAAQNVELKAEMETILSSKDSVLAELEAEVLEARTLLAQKDHFLEKLQNEVLELAEERDRLDSKITTLEEQLDMARALAEENEAISVEAKQIAESKKIYAEEKEEEVRLLERSVEELECTVNMLENNLEIVKGEAEKQRLQREDLEMELEVVRNKMVGLETSSDSLMMAERESASSLRHLDEKLGELLEARKQIEALQKDVSNKESEIVQCKAHIAELNIHADAQARENKQRIKELEAMAQQVKAEASSSHAGSLGSGKQEKTAAKTRGSGSPFKCIGLGLTQQMNSEKDEELTAARSRIEELEAMAARRQKEIFMLNARLAKAESMTHDVIRDLLGVKLDMTNYASLLDEHRSDELTEGTADPREDPQEKDQLTAKLKERLDEFVEERQGWLEEINRKHSEMMAARTALDSLRERERLLSADNEMLKEENGVLRAENEELTSRLSKSEEALSRVKEELSRHRVSRGKTPPTLTSTRSGGCGISSRERERGKEGERELGECRERERESSERQRGRHSTLRYEFNPRRRVRPEAAVALRLAPLAPRLRMASLAPPLSAAAATAAHIHSSSGGTSASLSRHRSPGLWSRRLDGGFSPAITRRRHGPAKSRKTGLLEARAAPMGMAMESLRELWGRCPEPIRSFPWVRASGHLLGIIFDLVLTVAKYLSIPVLAVSSLSEMSYCAHERKMIVIPAPFLCGIAVAKVLQETALKMSPSFKDLEFPWHLVFMAGLFMLLKLPGPYYPTGALGSPPFRKRGPLELHMVRLLLVQKVSASFQNQSDV</sequence>
<feature type="region of interest" description="Disordered" evidence="9">
    <location>
        <begin position="2500"/>
        <end position="2531"/>
    </location>
</feature>
<evidence type="ECO:0000313" key="12">
    <source>
        <dbReference type="Proteomes" id="UP001189122"/>
    </source>
</evidence>
<dbReference type="InterPro" id="IPR027417">
    <property type="entry name" value="P-loop_NTPase"/>
</dbReference>
<feature type="coiled-coil region" evidence="8">
    <location>
        <begin position="1784"/>
        <end position="1811"/>
    </location>
</feature>
<evidence type="ECO:0000256" key="3">
    <source>
        <dbReference type="ARBA" id="ARBA00022840"/>
    </source>
</evidence>
<keyword evidence="5 7" id="KW-0505">Motor protein</keyword>
<feature type="coiled-coil region" evidence="8">
    <location>
        <begin position="1970"/>
        <end position="2025"/>
    </location>
</feature>
<feature type="compositionally biased region" description="Basic and acidic residues" evidence="9">
    <location>
        <begin position="2747"/>
        <end position="2774"/>
    </location>
</feature>
<evidence type="ECO:0000259" key="10">
    <source>
        <dbReference type="PROSITE" id="PS50067"/>
    </source>
</evidence>
<feature type="coiled-coil region" evidence="8">
    <location>
        <begin position="2548"/>
        <end position="2575"/>
    </location>
</feature>
<name>A0A7I8JBA7_SPIIN</name>
<keyword evidence="1" id="KW-0493">Microtubule</keyword>
<dbReference type="EMBL" id="CACRZD030000010">
    <property type="protein sequence ID" value="CAA6667488.1"/>
    <property type="molecule type" value="Genomic_DNA"/>
</dbReference>
<dbReference type="GO" id="GO:0005524">
    <property type="term" value="F:ATP binding"/>
    <property type="evidence" value="ECO:0007669"/>
    <property type="project" value="UniProtKB-UniRule"/>
</dbReference>
<dbReference type="InterPro" id="IPR001752">
    <property type="entry name" value="Kinesin_motor_dom"/>
</dbReference>
<comment type="similarity">
    <text evidence="6">Belongs to the TRAFAC class myosin-kinesin ATPase superfamily. Kinesin family. KIN-12 subfamily.</text>
</comment>
<keyword evidence="3 7" id="KW-0067">ATP-binding</keyword>
<evidence type="ECO:0000256" key="5">
    <source>
        <dbReference type="ARBA" id="ARBA00023175"/>
    </source>
</evidence>
<evidence type="ECO:0000256" key="9">
    <source>
        <dbReference type="SAM" id="MobiDB-lite"/>
    </source>
</evidence>
<feature type="coiled-coil region" evidence="8">
    <location>
        <begin position="1071"/>
        <end position="1119"/>
    </location>
</feature>
<dbReference type="PRINTS" id="PR00380">
    <property type="entry name" value="KINESINHEAVY"/>
</dbReference>
<keyword evidence="4 8" id="KW-0175">Coiled coil</keyword>
<protein>
    <recommendedName>
        <fullName evidence="10">Kinesin motor domain-containing protein</fullName>
    </recommendedName>
</protein>
<evidence type="ECO:0000256" key="2">
    <source>
        <dbReference type="ARBA" id="ARBA00022741"/>
    </source>
</evidence>
<dbReference type="PROSITE" id="PS00411">
    <property type="entry name" value="KINESIN_MOTOR_1"/>
    <property type="match status" value="1"/>
</dbReference>
<proteinExistence type="inferred from homology"/>
<dbReference type="Proteomes" id="UP001189122">
    <property type="component" value="Unassembled WGS sequence"/>
</dbReference>
<feature type="region of interest" description="Disordered" evidence="9">
    <location>
        <begin position="53"/>
        <end position="90"/>
    </location>
</feature>
<dbReference type="InterPro" id="IPR044986">
    <property type="entry name" value="KIF15/KIN-12"/>
</dbReference>
<dbReference type="SMART" id="SM00129">
    <property type="entry name" value="KISc"/>
    <property type="match status" value="1"/>
</dbReference>
<dbReference type="Pfam" id="PF00225">
    <property type="entry name" value="Kinesin"/>
    <property type="match status" value="1"/>
</dbReference>
<dbReference type="PANTHER" id="PTHR37739:SF8">
    <property type="entry name" value="KINESIN-LIKE PROTEIN KIN-12D"/>
    <property type="match status" value="1"/>
</dbReference>